<feature type="transmembrane region" description="Helical" evidence="1">
    <location>
        <begin position="48"/>
        <end position="75"/>
    </location>
</feature>
<keyword evidence="1" id="KW-0812">Transmembrane</keyword>
<feature type="transmembrane region" description="Helical" evidence="1">
    <location>
        <begin position="163"/>
        <end position="187"/>
    </location>
</feature>
<evidence type="ECO:0000313" key="2">
    <source>
        <dbReference type="EMBL" id="MBP1039668.1"/>
    </source>
</evidence>
<dbReference type="AlphaFoldDB" id="A0A940PBI4"/>
<keyword evidence="1" id="KW-1133">Transmembrane helix</keyword>
<feature type="transmembrane region" description="Helical" evidence="1">
    <location>
        <begin position="193"/>
        <end position="214"/>
    </location>
</feature>
<accession>A0A940PBI4</accession>
<proteinExistence type="predicted"/>
<dbReference type="Proteomes" id="UP000674938">
    <property type="component" value="Unassembled WGS sequence"/>
</dbReference>
<feature type="transmembrane region" description="Helical" evidence="1">
    <location>
        <begin position="20"/>
        <end position="42"/>
    </location>
</feature>
<gene>
    <name evidence="2" type="ORF">I6N95_01475</name>
</gene>
<feature type="transmembrane region" description="Helical" evidence="1">
    <location>
        <begin position="96"/>
        <end position="117"/>
    </location>
</feature>
<dbReference type="RefSeq" id="WP_209524562.1">
    <property type="nucleotide sequence ID" value="NZ_JAEEGA010000001.1"/>
</dbReference>
<comment type="caution">
    <text evidence="2">The sequence shown here is derived from an EMBL/GenBank/DDBJ whole genome shotgun (WGS) entry which is preliminary data.</text>
</comment>
<sequence length="236" mass="27132">MTKFMPHDLTSIFQLLIRLILLNGLFLGSNLPLLITFLIFGIDQSQQSPWLFFAASFTLGPALIALFRSSFAVIARQDVRIYRLYLGTYRHSFSKELLPIYLIQLLLFLLSFDRVIYPLIPGLSLLAPVYFLLRLGCLLILPFMALELALFKNPLKAVIKNSLILFFTKPLLHALTIFYVIFSLLIFNEMPASLVLFTFSLYPYLFISFDYSALTDRITLGKTKQRIERDDLSTNP</sequence>
<organism evidence="2 3">
    <name type="scientific">Vagococcus allomyrinae</name>
    <dbReference type="NCBI Taxonomy" id="2794353"/>
    <lineage>
        <taxon>Bacteria</taxon>
        <taxon>Bacillati</taxon>
        <taxon>Bacillota</taxon>
        <taxon>Bacilli</taxon>
        <taxon>Lactobacillales</taxon>
        <taxon>Enterococcaceae</taxon>
        <taxon>Vagococcus</taxon>
    </lineage>
</organism>
<name>A0A940PBI4_9ENTE</name>
<evidence type="ECO:0000256" key="1">
    <source>
        <dbReference type="SAM" id="Phobius"/>
    </source>
</evidence>
<evidence type="ECO:0000313" key="3">
    <source>
        <dbReference type="Proteomes" id="UP000674938"/>
    </source>
</evidence>
<feature type="transmembrane region" description="Helical" evidence="1">
    <location>
        <begin position="129"/>
        <end position="151"/>
    </location>
</feature>
<keyword evidence="3" id="KW-1185">Reference proteome</keyword>
<reference evidence="2" key="1">
    <citation type="submission" date="2020-12" db="EMBL/GenBank/DDBJ databases">
        <title>Vagococcus allomyrinae sp. nov. and Enterococcus lavae sp. nov., isolated from the larvae of Allomyrina dichotoma.</title>
        <authorList>
            <person name="Lee S.D."/>
        </authorList>
    </citation>
    <scope>NUCLEOTIDE SEQUENCE</scope>
    <source>
        <strain evidence="2">BWB3-3</strain>
    </source>
</reference>
<keyword evidence="1" id="KW-0472">Membrane</keyword>
<protein>
    <submittedName>
        <fullName evidence="2">DUF624 domain-containing protein</fullName>
    </submittedName>
</protein>
<dbReference type="EMBL" id="JAEEGA010000001">
    <property type="protein sequence ID" value="MBP1039668.1"/>
    <property type="molecule type" value="Genomic_DNA"/>
</dbReference>